<dbReference type="Gene3D" id="1.10.486.10">
    <property type="entry name" value="PCRA, domain 4"/>
    <property type="match status" value="1"/>
</dbReference>
<dbReference type="InterPro" id="IPR014016">
    <property type="entry name" value="UvrD-like_ATP-bd"/>
</dbReference>
<keyword evidence="4 10" id="KW-0067">ATP-binding</keyword>
<evidence type="ECO:0000313" key="13">
    <source>
        <dbReference type="EMBL" id="MEC4718721.1"/>
    </source>
</evidence>
<keyword evidence="14" id="KW-1185">Reference proteome</keyword>
<dbReference type="Pfam" id="PF13361">
    <property type="entry name" value="UvrD_C"/>
    <property type="match status" value="1"/>
</dbReference>
<accession>A0ABU6J531</accession>
<keyword evidence="1 10" id="KW-0547">Nucleotide-binding</keyword>
<feature type="domain" description="UvrD-like helicase ATP-binding" evidence="11">
    <location>
        <begin position="23"/>
        <end position="518"/>
    </location>
</feature>
<dbReference type="Proteomes" id="UP001352263">
    <property type="component" value="Unassembled WGS sequence"/>
</dbReference>
<protein>
    <recommendedName>
        <fullName evidence="7">DNA 3'-5' helicase</fullName>
        <ecNumber evidence="7">5.6.2.4</ecNumber>
    </recommendedName>
    <alternativeName>
        <fullName evidence="8">DNA 3'-5' helicase II</fullName>
    </alternativeName>
</protein>
<dbReference type="EMBL" id="JAWIIV010000003">
    <property type="protein sequence ID" value="MEC4718721.1"/>
    <property type="molecule type" value="Genomic_DNA"/>
</dbReference>
<evidence type="ECO:0000259" key="12">
    <source>
        <dbReference type="PROSITE" id="PS51217"/>
    </source>
</evidence>
<dbReference type="Gene3D" id="3.40.50.300">
    <property type="entry name" value="P-loop containing nucleotide triphosphate hydrolases"/>
    <property type="match status" value="4"/>
</dbReference>
<dbReference type="Pfam" id="PF00580">
    <property type="entry name" value="UvrD-helicase"/>
    <property type="match status" value="1"/>
</dbReference>
<dbReference type="PROSITE" id="PS51198">
    <property type="entry name" value="UVRD_HELICASE_ATP_BIND"/>
    <property type="match status" value="1"/>
</dbReference>
<keyword evidence="5" id="KW-0413">Isomerase</keyword>
<dbReference type="PANTHER" id="PTHR11070:SF2">
    <property type="entry name" value="ATP-DEPENDENT DNA HELICASE SRS2"/>
    <property type="match status" value="1"/>
</dbReference>
<dbReference type="InterPro" id="IPR027417">
    <property type="entry name" value="P-loop_NTPase"/>
</dbReference>
<evidence type="ECO:0000256" key="6">
    <source>
        <dbReference type="ARBA" id="ARBA00034617"/>
    </source>
</evidence>
<feature type="binding site" evidence="10">
    <location>
        <begin position="44"/>
        <end position="51"/>
    </location>
    <ligand>
        <name>ATP</name>
        <dbReference type="ChEBI" id="CHEBI:30616"/>
    </ligand>
</feature>
<evidence type="ECO:0000256" key="7">
    <source>
        <dbReference type="ARBA" id="ARBA00034808"/>
    </source>
</evidence>
<proteinExistence type="predicted"/>
<keyword evidence="2 10" id="KW-0378">Hydrolase</keyword>
<evidence type="ECO:0000256" key="1">
    <source>
        <dbReference type="ARBA" id="ARBA00022741"/>
    </source>
</evidence>
<dbReference type="PROSITE" id="PS51217">
    <property type="entry name" value="UVRD_HELICASE_CTER"/>
    <property type="match status" value="1"/>
</dbReference>
<evidence type="ECO:0000256" key="2">
    <source>
        <dbReference type="ARBA" id="ARBA00022801"/>
    </source>
</evidence>
<evidence type="ECO:0000259" key="11">
    <source>
        <dbReference type="PROSITE" id="PS51198"/>
    </source>
</evidence>
<evidence type="ECO:0000313" key="14">
    <source>
        <dbReference type="Proteomes" id="UP001352263"/>
    </source>
</evidence>
<evidence type="ECO:0000256" key="8">
    <source>
        <dbReference type="ARBA" id="ARBA00034923"/>
    </source>
</evidence>
<gene>
    <name evidence="13" type="ORF">RY831_06155</name>
</gene>
<evidence type="ECO:0000256" key="5">
    <source>
        <dbReference type="ARBA" id="ARBA00023235"/>
    </source>
</evidence>
<reference evidence="13 14" key="1">
    <citation type="submission" date="2023-10" db="EMBL/GenBank/DDBJ databases">
        <title>Noviherbaspirillum sp. CPCC 100848 genome assembly.</title>
        <authorList>
            <person name="Li X.Y."/>
            <person name="Fang X.M."/>
        </authorList>
    </citation>
    <scope>NUCLEOTIDE SEQUENCE [LARGE SCALE GENOMIC DNA]</scope>
    <source>
        <strain evidence="13 14">CPCC 100848</strain>
    </source>
</reference>
<evidence type="ECO:0000256" key="10">
    <source>
        <dbReference type="PROSITE-ProRule" id="PRU00560"/>
    </source>
</evidence>
<organism evidence="13 14">
    <name type="scientific">Noviherbaspirillum album</name>
    <dbReference type="NCBI Taxonomy" id="3080276"/>
    <lineage>
        <taxon>Bacteria</taxon>
        <taxon>Pseudomonadati</taxon>
        <taxon>Pseudomonadota</taxon>
        <taxon>Betaproteobacteria</taxon>
        <taxon>Burkholderiales</taxon>
        <taxon>Oxalobacteraceae</taxon>
        <taxon>Noviherbaspirillum</taxon>
    </lineage>
</organism>
<dbReference type="InterPro" id="IPR014017">
    <property type="entry name" value="DNA_helicase_UvrD-like_C"/>
</dbReference>
<keyword evidence="3 10" id="KW-0347">Helicase</keyword>
<evidence type="ECO:0000256" key="4">
    <source>
        <dbReference type="ARBA" id="ARBA00022840"/>
    </source>
</evidence>
<feature type="domain" description="UvrD-like helicase C-terminal" evidence="12">
    <location>
        <begin position="548"/>
        <end position="837"/>
    </location>
</feature>
<dbReference type="EC" id="5.6.2.4" evidence="7"/>
<dbReference type="PANTHER" id="PTHR11070">
    <property type="entry name" value="UVRD / RECB / PCRA DNA HELICASE FAMILY MEMBER"/>
    <property type="match status" value="1"/>
</dbReference>
<comment type="catalytic activity">
    <reaction evidence="9">
        <text>ATP + H2O = ADP + phosphate + H(+)</text>
        <dbReference type="Rhea" id="RHEA:13065"/>
        <dbReference type="ChEBI" id="CHEBI:15377"/>
        <dbReference type="ChEBI" id="CHEBI:15378"/>
        <dbReference type="ChEBI" id="CHEBI:30616"/>
        <dbReference type="ChEBI" id="CHEBI:43474"/>
        <dbReference type="ChEBI" id="CHEBI:456216"/>
        <dbReference type="EC" id="5.6.2.4"/>
    </reaction>
</comment>
<dbReference type="InterPro" id="IPR000212">
    <property type="entry name" value="DNA_helicase_UvrD/REP"/>
</dbReference>
<comment type="caution">
    <text evidence="13">The sequence shown here is derived from an EMBL/GenBank/DDBJ whole genome shotgun (WGS) entry which is preliminary data.</text>
</comment>
<sequence length="1143" mass="125709">MVSAAGMPGMPLAAHSHEVNGAAVSARVFIERACDPARTAVVEACAGSGKTWLLVSRMLRLLLAGAEPSELLAITFTRKAAREMRERLVQLLRELALQPPDRAGALLIERGIDAAHLPALLPVARKLYARILASPAGLSIDTFHSWFAMLLRAAPLASGVPNAFTLTEKTGELRREAHLRFMQSLDQSKHARLRQSLYSLYDLAGDRGAKRLLDAFIDKRAEWWAACGNFDAFDAFDGEDASDTSDTSHASRPLIWLRELCGRDGTDDARQDLWRDHALLARILDVTRILSAGGKRNRERAEAIAEALSGSASPANFNRLLAQFCDERRQPRGNDLRSASLQLALQERFGTDGTTVFRDEFAAIARELLALERRGAEPRVLAMNVRLFEVGSAYLAHYQAVKAERRVLDFSDLEWHAYRLLTHEDHAAHLQSRLDARYRHILLDEFQDTNPMQWCILRTWLEAYGGDAEPPSVFIVGDPKQSIYRFRRAEPRVFDAARGMLAQRGADVLRTSQTRRNAGEIIDVLNAVFAANPIHAPHTTLRGQGGAVWRLPLAGSSAASSAPSSSSFWIPALRDPLADGPQEDEDLRRLDEGGAVAEAIRAALQSTAQRTGGPVRWSDAMVLVRRRTHIGAYENAFRMAGIPFLSDRRGGLLASLEAADLIALLGFLTMPGDSRALAHALKSPIFGATDQDLIHLARSEADPRRYWWPRLRACAANDRAGASPALRRAAVLLGGWLEDAARLPLHELLDRIVHQGKLVQRYAQAAHPALRSQVIGNIEAFIEFGLQFNAGNYPSLPRFLDSLRLQQQGTESEGPVEAAVDSALDAVRIFTIHGAKGLEAPVVALVDANHSEPARDDAGILCRWPLDADSPDHFSCYGRVDERGAARDAMFAEEDRQRRQEDWNLLYVAATRASEILIVSGVAAARGAMADGCNEGSWYHRFGFVPEIDTGPAIATGSGGSGNAEEFLLSVFDPEPVTERPARQVGIRLRSMTEEARTLSSLMQRLTEVPQWPVRVPPPEHLPDWLGCAPAAAMAVHARAERILSVSSLERYFNPKHFVFARNSLEIIDAGESLLCDRVVVFKDEVWILDYLCDSPAGLDGKEHGNDALHGRFRSAMQALFPDKAVKFGSITADGYLVLIEAA</sequence>
<evidence type="ECO:0000256" key="9">
    <source>
        <dbReference type="ARBA" id="ARBA00048988"/>
    </source>
</evidence>
<comment type="catalytic activity">
    <reaction evidence="6">
        <text>Couples ATP hydrolysis with the unwinding of duplex DNA by translocating in the 3'-5' direction.</text>
        <dbReference type="EC" id="5.6.2.4"/>
    </reaction>
</comment>
<dbReference type="SUPFAM" id="SSF52540">
    <property type="entry name" value="P-loop containing nucleoside triphosphate hydrolases"/>
    <property type="match status" value="1"/>
</dbReference>
<dbReference type="RefSeq" id="WP_326505443.1">
    <property type="nucleotide sequence ID" value="NZ_JAWIIV010000003.1"/>
</dbReference>
<name>A0ABU6J531_9BURK</name>
<evidence type="ECO:0000256" key="3">
    <source>
        <dbReference type="ARBA" id="ARBA00022806"/>
    </source>
</evidence>